<feature type="region of interest" description="Disordered" evidence="7">
    <location>
        <begin position="1"/>
        <end position="28"/>
    </location>
</feature>
<gene>
    <name evidence="9" type="ORF">V1264_000285</name>
</gene>
<dbReference type="InterPro" id="IPR025799">
    <property type="entry name" value="Arg_MeTrfase"/>
</dbReference>
<dbReference type="InterPro" id="IPR055135">
    <property type="entry name" value="PRMT_dom"/>
</dbReference>
<protein>
    <recommendedName>
        <fullName evidence="5">Protein arginine N-methyltransferase</fullName>
        <ecNumber evidence="5">2.1.1.-</ecNumber>
    </recommendedName>
</protein>
<dbReference type="InterPro" id="IPR014644">
    <property type="entry name" value="MeTrfase_PRMT7"/>
</dbReference>
<evidence type="ECO:0000256" key="1">
    <source>
        <dbReference type="ARBA" id="ARBA00022603"/>
    </source>
</evidence>
<reference evidence="9 10" key="1">
    <citation type="submission" date="2024-02" db="EMBL/GenBank/DDBJ databases">
        <title>Chromosome-scale genome assembly of the rough periwinkle Littorina saxatilis.</title>
        <authorList>
            <person name="De Jode A."/>
            <person name="Faria R."/>
            <person name="Formenti G."/>
            <person name="Sims Y."/>
            <person name="Smith T.P."/>
            <person name="Tracey A."/>
            <person name="Wood J.M.D."/>
            <person name="Zagrodzka Z.B."/>
            <person name="Johannesson K."/>
            <person name="Butlin R.K."/>
            <person name="Leder E.H."/>
        </authorList>
    </citation>
    <scope>NUCLEOTIDE SEQUENCE [LARGE SCALE GENOMIC DNA]</scope>
    <source>
        <strain evidence="9">Snail1</strain>
        <tissue evidence="9">Muscle</tissue>
    </source>
</reference>
<evidence type="ECO:0000256" key="5">
    <source>
        <dbReference type="PIRNR" id="PIRNR036946"/>
    </source>
</evidence>
<evidence type="ECO:0000256" key="3">
    <source>
        <dbReference type="ARBA" id="ARBA00022691"/>
    </source>
</evidence>
<proteinExistence type="inferred from homology"/>
<dbReference type="PANTHER" id="PTHR11006">
    <property type="entry name" value="PROTEIN ARGININE N-METHYLTRANSFERASE"/>
    <property type="match status" value="1"/>
</dbReference>
<dbReference type="AlphaFoldDB" id="A0AAN9BZH4"/>
<dbReference type="CDD" id="cd02440">
    <property type="entry name" value="AdoMet_MTases"/>
    <property type="match status" value="1"/>
</dbReference>
<dbReference type="Gene3D" id="2.70.160.11">
    <property type="entry name" value="Hnrnp arginine n-methyltransferase1"/>
    <property type="match status" value="2"/>
</dbReference>
<feature type="domain" description="Protein arginine N-methyltransferase" evidence="8">
    <location>
        <begin position="547"/>
        <end position="705"/>
    </location>
</feature>
<evidence type="ECO:0000259" key="8">
    <source>
        <dbReference type="Pfam" id="PF22528"/>
    </source>
</evidence>
<dbReference type="Pfam" id="PF22528">
    <property type="entry name" value="PRMT_C"/>
    <property type="match status" value="2"/>
</dbReference>
<dbReference type="Proteomes" id="UP001374579">
    <property type="component" value="Unassembled WGS sequence"/>
</dbReference>
<evidence type="ECO:0000313" key="10">
    <source>
        <dbReference type="Proteomes" id="UP001374579"/>
    </source>
</evidence>
<feature type="compositionally biased region" description="Polar residues" evidence="7">
    <location>
        <begin position="1"/>
        <end position="14"/>
    </location>
</feature>
<keyword evidence="3 6" id="KW-0949">S-adenosyl-L-methionine</keyword>
<organism evidence="9 10">
    <name type="scientific">Littorina saxatilis</name>
    <dbReference type="NCBI Taxonomy" id="31220"/>
    <lineage>
        <taxon>Eukaryota</taxon>
        <taxon>Metazoa</taxon>
        <taxon>Spiralia</taxon>
        <taxon>Lophotrochozoa</taxon>
        <taxon>Mollusca</taxon>
        <taxon>Gastropoda</taxon>
        <taxon>Caenogastropoda</taxon>
        <taxon>Littorinimorpha</taxon>
        <taxon>Littorinoidea</taxon>
        <taxon>Littorinidae</taxon>
        <taxon>Littorina</taxon>
    </lineage>
</organism>
<feature type="domain" description="Protein arginine N-methyltransferase" evidence="8">
    <location>
        <begin position="274"/>
        <end position="368"/>
    </location>
</feature>
<name>A0AAN9BZH4_9CAEN</name>
<dbReference type="PIRSF" id="PIRSF036946">
    <property type="entry name" value="Arg_N-mtase"/>
    <property type="match status" value="1"/>
</dbReference>
<accession>A0AAN9BZH4</accession>
<comment type="function">
    <text evidence="5">Arginine methyltransferase that can both catalyze the formation of omega-N monomethylarginine (MMA) and symmetrical dimethylarginine (sDMA).</text>
</comment>
<dbReference type="GO" id="GO:0016274">
    <property type="term" value="F:protein-arginine N-methyltransferase activity"/>
    <property type="evidence" value="ECO:0007669"/>
    <property type="project" value="InterPro"/>
</dbReference>
<dbReference type="PROSITE" id="PS51678">
    <property type="entry name" value="SAM_MT_PRMT"/>
    <property type="match status" value="2"/>
</dbReference>
<dbReference type="InterPro" id="IPR029063">
    <property type="entry name" value="SAM-dependent_MTases_sf"/>
</dbReference>
<evidence type="ECO:0000256" key="6">
    <source>
        <dbReference type="PROSITE-ProRule" id="PRU01015"/>
    </source>
</evidence>
<dbReference type="EMBL" id="JBAMIC010000001">
    <property type="protein sequence ID" value="KAK7114180.1"/>
    <property type="molecule type" value="Genomic_DNA"/>
</dbReference>
<dbReference type="FunFam" id="3.40.50.150:FF:000070">
    <property type="entry name" value="Protein arginine N-methyltransferase 7"/>
    <property type="match status" value="1"/>
</dbReference>
<keyword evidence="2 6" id="KW-0808">Transferase</keyword>
<sequence>MSGDSSLSNPTNGHSESEPVNKGVDGVAKPPDGVLGTKCFVSQSNPVTGQTEWVMQASDYDYHQEIARSAYADMLHDTERNQKYYAALVKAVQLMKKKGHKVRALDIGTGTGLLSMMAASAGADTVTACEAFQPMGKCAKEVMTANGFGEKINLIHSRSTDITVGTDGMMPRRANLLVTEVFDTELIGEGAISTYTHAHEHLLEEDCLVVPRAANMYVQPVSCPFIRRWNDPQPLQVREGEEITFPPQFYSCGGAPSLHDLQLDQLDEDLFTPVCDPVTVFRFDFSKGGQLKKKDRSEVVVKSQVEGQVDAIFMWWDLEMDPQGEIILTCAPRWAHPSGDQLPWRDHWMQSIFYPTKRTAVKQGESFHIISQHDEYSLWFETPSLGQTAAVTERPVCECGLHIALSRQRLAMLGDPVRNNTYLTVLTKHITSSSVCLCISDGSLLSLMAAKLGAKKVFALEGNLLCARVIRNIVKENKLEDRIVIIEKRASEVTEEDFQGFKVDVVMGEPSFQAHMLPWDNMHFWYAVSSLTPLLSSNVCVLPASMTIHAVAMCFKDLWKIRAPVGVCEGFNLSIFDKLIKTSSDIVDENVEPQPLWEYPGQAMSQPTEVLSLHFNTPCLDVPLAQHNRQLVFPQEGTVNGVAMWCDFDFGDGHIISTGPGQKACVGQNVKWDQYTRQAVHLCHTPLSVRSGQSLNFDVQFKPDEGGVHFVWNF</sequence>
<keyword evidence="10" id="KW-1185">Reference proteome</keyword>
<dbReference type="PANTHER" id="PTHR11006:SF4">
    <property type="entry name" value="PROTEIN ARGININE N-METHYLTRANSFERASE 7"/>
    <property type="match status" value="1"/>
</dbReference>
<keyword evidence="1 6" id="KW-0489">Methyltransferase</keyword>
<dbReference type="Gene3D" id="3.40.50.150">
    <property type="entry name" value="Vaccinia Virus protein VP39"/>
    <property type="match status" value="2"/>
</dbReference>
<comment type="caution">
    <text evidence="9">The sequence shown here is derived from an EMBL/GenBank/DDBJ whole genome shotgun (WGS) entry which is preliminary data.</text>
</comment>
<evidence type="ECO:0000256" key="2">
    <source>
        <dbReference type="ARBA" id="ARBA00022679"/>
    </source>
</evidence>
<evidence type="ECO:0000256" key="7">
    <source>
        <dbReference type="SAM" id="MobiDB-lite"/>
    </source>
</evidence>
<dbReference type="GO" id="GO:0042054">
    <property type="term" value="F:histone methyltransferase activity"/>
    <property type="evidence" value="ECO:0007669"/>
    <property type="project" value="TreeGrafter"/>
</dbReference>
<evidence type="ECO:0000256" key="4">
    <source>
        <dbReference type="ARBA" id="ARBA00022737"/>
    </source>
</evidence>
<evidence type="ECO:0000313" key="9">
    <source>
        <dbReference type="EMBL" id="KAK7114180.1"/>
    </source>
</evidence>
<comment type="similarity">
    <text evidence="5">Belongs to the class I-like SAM-binding methyltransferase superfamily. Protein arginine N-methyltransferase family. PRMT7 subfamily.</text>
</comment>
<dbReference type="SUPFAM" id="SSF53335">
    <property type="entry name" value="S-adenosyl-L-methionine-dependent methyltransferases"/>
    <property type="match status" value="2"/>
</dbReference>
<keyword evidence="4" id="KW-0677">Repeat</keyword>
<dbReference type="GO" id="GO:0032259">
    <property type="term" value="P:methylation"/>
    <property type="evidence" value="ECO:0007669"/>
    <property type="project" value="UniProtKB-KW"/>
</dbReference>
<dbReference type="FunFam" id="3.40.50.150:FF:000071">
    <property type="entry name" value="Protein arginine N-methyltransferase 7"/>
    <property type="match status" value="1"/>
</dbReference>
<dbReference type="EC" id="2.1.1.-" evidence="5"/>